<protein>
    <recommendedName>
        <fullName evidence="8">Cobyrinate a,c-diamide synthase</fullName>
        <ecNumber evidence="8">6.3.5.11</ecNumber>
    </recommendedName>
    <alternativeName>
        <fullName evidence="8">Cobyrinic acid a,c-diamide synthetase</fullName>
    </alternativeName>
</protein>
<dbReference type="InterPro" id="IPR011698">
    <property type="entry name" value="GATase_3"/>
</dbReference>
<evidence type="ECO:0000313" key="13">
    <source>
        <dbReference type="Proteomes" id="UP000269883"/>
    </source>
</evidence>
<evidence type="ECO:0000256" key="4">
    <source>
        <dbReference type="ARBA" id="ARBA00022741"/>
    </source>
</evidence>
<comment type="catalytic activity">
    <reaction evidence="8">
        <text>cob(II)yrinate + 2 L-glutamine + 2 ATP + 2 H2O = cob(II)yrinate a,c diamide + 2 L-glutamate + 2 ADP + 2 phosphate + 2 H(+)</text>
        <dbReference type="Rhea" id="RHEA:26289"/>
        <dbReference type="ChEBI" id="CHEBI:15377"/>
        <dbReference type="ChEBI" id="CHEBI:15378"/>
        <dbReference type="ChEBI" id="CHEBI:29985"/>
        <dbReference type="ChEBI" id="CHEBI:30616"/>
        <dbReference type="ChEBI" id="CHEBI:43474"/>
        <dbReference type="ChEBI" id="CHEBI:58359"/>
        <dbReference type="ChEBI" id="CHEBI:58537"/>
        <dbReference type="ChEBI" id="CHEBI:58894"/>
        <dbReference type="ChEBI" id="CHEBI:456216"/>
        <dbReference type="EC" id="6.3.5.11"/>
    </reaction>
</comment>
<proteinExistence type="inferred from homology"/>
<dbReference type="SUPFAM" id="SSF52540">
    <property type="entry name" value="P-loop containing nucleoside triphosphate hydrolases"/>
    <property type="match status" value="1"/>
</dbReference>
<comment type="pathway">
    <text evidence="8">Cofactor biosynthesis; adenosylcobalamin biosynthesis; cob(II)yrinate a,c-diamide from sirohydrochlorin (anaerobic route): step 10/10.</text>
</comment>
<evidence type="ECO:0000313" key="12">
    <source>
        <dbReference type="EMBL" id="BBD09703.1"/>
    </source>
</evidence>
<dbReference type="HAMAP" id="MF_00027">
    <property type="entry name" value="CobB_CbiA"/>
    <property type="match status" value="1"/>
</dbReference>
<keyword evidence="5 8" id="KW-0067">ATP-binding</keyword>
<dbReference type="InterPro" id="IPR004484">
    <property type="entry name" value="CbiA/CobB_synth"/>
</dbReference>
<dbReference type="Gene3D" id="3.40.50.880">
    <property type="match status" value="1"/>
</dbReference>
<comment type="similarity">
    <text evidence="8">Belongs to the CobB/CbiA family.</text>
</comment>
<dbReference type="UniPathway" id="UPA00148">
    <property type="reaction ID" value="UER00231"/>
</dbReference>
<comment type="domain">
    <text evidence="8">Comprises of two domains. The C-terminal domain contains the binding site for glutamine and catalyzes the hydrolysis of this substrate to glutamate and ammonia. The N-terminal domain is anticipated to bind ATP and cobyrinate and catalyzes the ultimate synthesis of the diamide product. The ammonia produced via the glutaminase domain is probably translocated to the adjacent domain via a molecular tunnel, where it reacts with an activated intermediate.</text>
</comment>
<dbReference type="InterPro" id="IPR002586">
    <property type="entry name" value="CobQ/CobB/MinD/ParA_Nub-bd_dom"/>
</dbReference>
<evidence type="ECO:0000256" key="9">
    <source>
        <dbReference type="SAM" id="MobiDB-lite"/>
    </source>
</evidence>
<evidence type="ECO:0000256" key="5">
    <source>
        <dbReference type="ARBA" id="ARBA00022840"/>
    </source>
</evidence>
<dbReference type="Gene3D" id="3.40.50.300">
    <property type="entry name" value="P-loop containing nucleotide triphosphate hydrolases"/>
    <property type="match status" value="2"/>
</dbReference>
<comment type="cofactor">
    <cofactor evidence="1 8">
        <name>Mg(2+)</name>
        <dbReference type="ChEBI" id="CHEBI:18420"/>
    </cofactor>
</comment>
<comment type="function">
    <text evidence="8">Catalyzes the ATP-dependent amidation of the two carboxylate groups at positions a and c of cobyrinate, using either L-glutamine or ammonia as the nitrogen source.</text>
</comment>
<evidence type="ECO:0000259" key="11">
    <source>
        <dbReference type="Pfam" id="PF07685"/>
    </source>
</evidence>
<gene>
    <name evidence="12" type="primary">cobB</name>
    <name evidence="8" type="synonym">cbiA</name>
    <name evidence="12" type="ORF">DFE_2977</name>
</gene>
<dbReference type="EC" id="6.3.5.11" evidence="8"/>
<evidence type="ECO:0000256" key="2">
    <source>
        <dbReference type="ARBA" id="ARBA00022573"/>
    </source>
</evidence>
<dbReference type="GO" id="GO:0009236">
    <property type="term" value="P:cobalamin biosynthetic process"/>
    <property type="evidence" value="ECO:0007669"/>
    <property type="project" value="UniProtKB-UniRule"/>
</dbReference>
<feature type="domain" description="CobB/CobQ-like glutamine amidotransferase" evidence="11">
    <location>
        <begin position="251"/>
        <end position="444"/>
    </location>
</feature>
<evidence type="ECO:0000256" key="3">
    <source>
        <dbReference type="ARBA" id="ARBA00022598"/>
    </source>
</evidence>
<evidence type="ECO:0000256" key="1">
    <source>
        <dbReference type="ARBA" id="ARBA00001946"/>
    </source>
</evidence>
<dbReference type="OrthoDB" id="9764035at2"/>
<evidence type="ECO:0000256" key="8">
    <source>
        <dbReference type="HAMAP-Rule" id="MF_00027"/>
    </source>
</evidence>
<sequence length="478" mass="51316">MPTRTIVIAGTHSGCGKTTASLALMAALVRRGFTVQAFKAGPDFIDPGHHEAVTGRPSHNLDGWMMGEAGVREVFSRYAADADVAVVEGVMGLFDGFSGSSEEGTTAQLAKWLDAPVVLVVDARSMARSAAAMVKGYAEFDPELNMAGVLFNRIGSDNHKSIIEEAMLDLPGILPLGFLARNEKLALPSRHLGLVTAEDHKLDDEMGGRLARWMEDGANLGRLLSLAPDPALTLPEESTTESTPPQAPDVRIGVARDRAFCFYYHENLRLLAEAGAELVPFSPLIDTALPADLDGLYLGGGYPELHAETLSTNAGMLSALRSFCASNKPVYAECGGFMTLMQSITDATGHRHPMAGVFPMNAAMGDRFRALGYREAVTTADSAFGPAWTMLRGHEFHYSSLTDMGDGAEAVYKVRDRKGWTDLREGFTVGRTLGTYVHAHFISNPDVPAAFVQACRDSRNAQGPTDEPDALPRSPDVS</sequence>
<dbReference type="CDD" id="cd05388">
    <property type="entry name" value="CobB_N"/>
    <property type="match status" value="1"/>
</dbReference>
<evidence type="ECO:0000259" key="10">
    <source>
        <dbReference type="Pfam" id="PF01656"/>
    </source>
</evidence>
<keyword evidence="2 8" id="KW-0169">Cobalamin biosynthesis</keyword>
<organism evidence="12 13">
    <name type="scientific">Desulfovibrio ferrophilus</name>
    <dbReference type="NCBI Taxonomy" id="241368"/>
    <lineage>
        <taxon>Bacteria</taxon>
        <taxon>Pseudomonadati</taxon>
        <taxon>Thermodesulfobacteriota</taxon>
        <taxon>Desulfovibrionia</taxon>
        <taxon>Desulfovibrionales</taxon>
        <taxon>Desulfovibrionaceae</taxon>
        <taxon>Desulfovibrio</taxon>
    </lineage>
</organism>
<keyword evidence="3 8" id="KW-0436">Ligase</keyword>
<dbReference type="GO" id="GO:0042242">
    <property type="term" value="F:cobyrinic acid a,c-diamide synthase activity"/>
    <property type="evidence" value="ECO:0007669"/>
    <property type="project" value="UniProtKB-UniRule"/>
</dbReference>
<feature type="domain" description="CobQ/CobB/MinD/ParA nucleotide binding" evidence="10">
    <location>
        <begin position="6"/>
        <end position="192"/>
    </location>
</feature>
<feature type="active site" description="Nucleophile" evidence="8">
    <location>
        <position position="334"/>
    </location>
</feature>
<name>A0A2Z6B2L9_9BACT</name>
<reference evidence="12 13" key="1">
    <citation type="journal article" date="2018" name="Sci. Adv.">
        <title>Multi-heme cytochromes provide a pathway for survival in energy-limited environments.</title>
        <authorList>
            <person name="Deng X."/>
            <person name="Dohmae N."/>
            <person name="Nealson K.H."/>
            <person name="Hashimoto K."/>
            <person name="Okamoto A."/>
        </authorList>
    </citation>
    <scope>NUCLEOTIDE SEQUENCE [LARGE SCALE GENOMIC DNA]</scope>
    <source>
        <strain evidence="12 13">IS5</strain>
    </source>
</reference>
<dbReference type="CDD" id="cd03130">
    <property type="entry name" value="GATase1_CobB"/>
    <property type="match status" value="1"/>
</dbReference>
<dbReference type="KEGG" id="dfl:DFE_2977"/>
<dbReference type="Proteomes" id="UP000269883">
    <property type="component" value="Chromosome"/>
</dbReference>
<keyword evidence="4 8" id="KW-0547">Nucleotide-binding</keyword>
<keyword evidence="13" id="KW-1185">Reference proteome</keyword>
<dbReference type="SUPFAM" id="SSF52317">
    <property type="entry name" value="Class I glutamine amidotransferase-like"/>
    <property type="match status" value="1"/>
</dbReference>
<comment type="miscellaneous">
    <text evidence="8">The a and c carboxylates of cobyrinate are activated for nucleophilic attack via formation of a phosphorylated intermediate by ATP. CbiA catalyzes first the amidation of the c-carboxylate, and then that of the a-carboxylate.</text>
</comment>
<keyword evidence="6 8" id="KW-0460">Magnesium</keyword>
<dbReference type="InterPro" id="IPR027417">
    <property type="entry name" value="P-loop_NTPase"/>
</dbReference>
<dbReference type="NCBIfam" id="TIGR00379">
    <property type="entry name" value="cobB"/>
    <property type="match status" value="1"/>
</dbReference>
<dbReference type="NCBIfam" id="NF002204">
    <property type="entry name" value="PRK01077.1"/>
    <property type="match status" value="1"/>
</dbReference>
<dbReference type="AlphaFoldDB" id="A0A2Z6B2L9"/>
<dbReference type="Pfam" id="PF07685">
    <property type="entry name" value="GATase_3"/>
    <property type="match status" value="1"/>
</dbReference>
<accession>A0A2Z6B2L9</accession>
<dbReference type="PROSITE" id="PS51274">
    <property type="entry name" value="GATASE_COBBQ"/>
    <property type="match status" value="1"/>
</dbReference>
<dbReference type="RefSeq" id="WP_126380727.1">
    <property type="nucleotide sequence ID" value="NZ_AP017378.1"/>
</dbReference>
<feature type="region of interest" description="Disordered" evidence="9">
    <location>
        <begin position="459"/>
        <end position="478"/>
    </location>
</feature>
<keyword evidence="7 8" id="KW-0315">Glutamine amidotransferase</keyword>
<dbReference type="InterPro" id="IPR029062">
    <property type="entry name" value="Class_I_gatase-like"/>
</dbReference>
<feature type="site" description="Increases nucleophilicity of active site Cys" evidence="8">
    <location>
        <position position="438"/>
    </location>
</feature>
<dbReference type="EMBL" id="AP017378">
    <property type="protein sequence ID" value="BBD09703.1"/>
    <property type="molecule type" value="Genomic_DNA"/>
</dbReference>
<dbReference type="PANTHER" id="PTHR43873">
    <property type="entry name" value="COBYRINATE A,C-DIAMIDE SYNTHASE"/>
    <property type="match status" value="1"/>
</dbReference>
<dbReference type="GO" id="GO:0005524">
    <property type="term" value="F:ATP binding"/>
    <property type="evidence" value="ECO:0007669"/>
    <property type="project" value="UniProtKB-UniRule"/>
</dbReference>
<evidence type="ECO:0000256" key="6">
    <source>
        <dbReference type="ARBA" id="ARBA00022842"/>
    </source>
</evidence>
<evidence type="ECO:0000256" key="7">
    <source>
        <dbReference type="ARBA" id="ARBA00022962"/>
    </source>
</evidence>
<dbReference type="PANTHER" id="PTHR43873:SF1">
    <property type="entry name" value="COBYRINATE A,C-DIAMIDE SYNTHASE"/>
    <property type="match status" value="1"/>
</dbReference>
<dbReference type="Pfam" id="PF01656">
    <property type="entry name" value="CbiA"/>
    <property type="match status" value="1"/>
</dbReference>